<accession>A0A0F9PDI3</accession>
<dbReference type="EMBL" id="LAZR01005538">
    <property type="protein sequence ID" value="KKM99085.1"/>
    <property type="molecule type" value="Genomic_DNA"/>
</dbReference>
<protein>
    <submittedName>
        <fullName evidence="1">Uncharacterized protein</fullName>
    </submittedName>
</protein>
<sequence>MEERKEREIRNSQIVLDLIKEKLLENGYEAKKMNKTVFPCAQEQVYFEKNGIYTKIEMYTFED</sequence>
<dbReference type="AlphaFoldDB" id="A0A0F9PDI3"/>
<comment type="caution">
    <text evidence="1">The sequence shown here is derived from an EMBL/GenBank/DDBJ whole genome shotgun (WGS) entry which is preliminary data.</text>
</comment>
<organism evidence="1">
    <name type="scientific">marine sediment metagenome</name>
    <dbReference type="NCBI Taxonomy" id="412755"/>
    <lineage>
        <taxon>unclassified sequences</taxon>
        <taxon>metagenomes</taxon>
        <taxon>ecological metagenomes</taxon>
    </lineage>
</organism>
<proteinExistence type="predicted"/>
<reference evidence="1" key="1">
    <citation type="journal article" date="2015" name="Nature">
        <title>Complex archaea that bridge the gap between prokaryotes and eukaryotes.</title>
        <authorList>
            <person name="Spang A."/>
            <person name="Saw J.H."/>
            <person name="Jorgensen S.L."/>
            <person name="Zaremba-Niedzwiedzka K."/>
            <person name="Martijn J."/>
            <person name="Lind A.E."/>
            <person name="van Eijk R."/>
            <person name="Schleper C."/>
            <person name="Guy L."/>
            <person name="Ettema T.J."/>
        </authorList>
    </citation>
    <scope>NUCLEOTIDE SEQUENCE</scope>
</reference>
<name>A0A0F9PDI3_9ZZZZ</name>
<gene>
    <name evidence="1" type="ORF">LCGC14_1151450</name>
</gene>
<evidence type="ECO:0000313" key="1">
    <source>
        <dbReference type="EMBL" id="KKM99085.1"/>
    </source>
</evidence>